<dbReference type="Gene3D" id="3.90.190.20">
    <property type="entry name" value="Mur ligase, C-terminal domain"/>
    <property type="match status" value="1"/>
</dbReference>
<name>A0ABT3TH59_9GAMM</name>
<evidence type="ECO:0000313" key="23">
    <source>
        <dbReference type="EMBL" id="MCX2981670.1"/>
    </source>
</evidence>
<sequence>MTGNSLPEWLEKLQALHPREIELGLDRVAEVAGRLDLLHPHCPVVTVAGTNGKGSTICVLDGLLRSGGHRTGRYTSPHLLRYNERICIDGEPVADAVIVSAFEQIEAHRGAVSLTYFEFSLLAALLVFRDPALDYILLEVGLGGRLDAVNIVDPNVAIVTAIDLDHQDWLGDTRDLIAVEKAGILRPGIPVICADLDPPTRLREEIQRQQCDCLYLDVTEAERFAPGHRLRPENVAAAWHAACRLGVEVPMSTVPQIAANSAPPGRLQSVAVGPVEVLMDVAHNPQAVGNLETYLRENPVTGRQIALFAALSDKDIHGMIQPCLEAFDAWFVAGLPKVERSCEPQQLAITLGQQGLPMISSSKNPRQAYRRAMSILQAGDRLVVFGSFYTVAEIQAVLVKDRSST</sequence>
<evidence type="ECO:0000256" key="5">
    <source>
        <dbReference type="ARBA" id="ARBA00013023"/>
    </source>
</evidence>
<protein>
    <recommendedName>
        <fullName evidence="7">Dihydrofolate synthase/folylpolyglutamate synthase</fullName>
        <ecNumber evidence="5">6.3.2.12</ecNumber>
        <ecNumber evidence="6">6.3.2.17</ecNumber>
    </recommendedName>
    <alternativeName>
        <fullName evidence="16">Folylpoly-gamma-glutamate synthetase-dihydrofolate synthetase</fullName>
    </alternativeName>
    <alternativeName>
        <fullName evidence="14">Folylpolyglutamate synthetase</fullName>
    </alternativeName>
    <alternativeName>
        <fullName evidence="15">Tetrahydrofolylpolyglutamate synthase</fullName>
    </alternativeName>
</protein>
<dbReference type="Pfam" id="PF08245">
    <property type="entry name" value="Mur_ligase_M"/>
    <property type="match status" value="1"/>
</dbReference>
<evidence type="ECO:0000256" key="7">
    <source>
        <dbReference type="ARBA" id="ARBA00019357"/>
    </source>
</evidence>
<evidence type="ECO:0000256" key="8">
    <source>
        <dbReference type="ARBA" id="ARBA00022598"/>
    </source>
</evidence>
<comment type="catalytic activity">
    <reaction evidence="19">
        <text>(6R)-5,10-methylenetetrahydrofolyl-(gamma-L-Glu)(n) + L-glutamate + ATP = (6R)-5,10-methylenetetrahydrofolyl-(gamma-L-Glu)(n+1) + ADP + phosphate + H(+)</text>
        <dbReference type="Rhea" id="RHEA:51912"/>
        <dbReference type="Rhea" id="RHEA-COMP:13257"/>
        <dbReference type="Rhea" id="RHEA-COMP:13258"/>
        <dbReference type="ChEBI" id="CHEBI:15378"/>
        <dbReference type="ChEBI" id="CHEBI:29985"/>
        <dbReference type="ChEBI" id="CHEBI:30616"/>
        <dbReference type="ChEBI" id="CHEBI:43474"/>
        <dbReference type="ChEBI" id="CHEBI:136572"/>
        <dbReference type="ChEBI" id="CHEBI:456216"/>
        <dbReference type="EC" id="6.3.2.17"/>
    </reaction>
</comment>
<dbReference type="Pfam" id="PF02875">
    <property type="entry name" value="Mur_ligase_C"/>
    <property type="match status" value="1"/>
</dbReference>
<dbReference type="InterPro" id="IPR004101">
    <property type="entry name" value="Mur_ligase_C"/>
</dbReference>
<comment type="similarity">
    <text evidence="4">Belongs to the folylpolyglutamate synthase family.</text>
</comment>
<evidence type="ECO:0000256" key="17">
    <source>
        <dbReference type="ARBA" id="ARBA00047493"/>
    </source>
</evidence>
<evidence type="ECO:0000256" key="6">
    <source>
        <dbReference type="ARBA" id="ARBA00013025"/>
    </source>
</evidence>
<evidence type="ECO:0000256" key="20">
    <source>
        <dbReference type="ARBA" id="ARBA00049161"/>
    </source>
</evidence>
<keyword evidence="13" id="KW-0289">Folate biosynthesis</keyword>
<dbReference type="PROSITE" id="PS01011">
    <property type="entry name" value="FOLYLPOLYGLU_SYNT_1"/>
    <property type="match status" value="1"/>
</dbReference>
<dbReference type="InterPro" id="IPR001645">
    <property type="entry name" value="Folylpolyglutamate_synth"/>
</dbReference>
<evidence type="ECO:0000256" key="3">
    <source>
        <dbReference type="ARBA" id="ARBA00005150"/>
    </source>
</evidence>
<dbReference type="Gene3D" id="3.40.1190.10">
    <property type="entry name" value="Mur-like, catalytic domain"/>
    <property type="match status" value="1"/>
</dbReference>
<keyword evidence="10" id="KW-0547">Nucleotide-binding</keyword>
<organism evidence="23 24">
    <name type="scientific">Candidatus Litorirhabdus singularis</name>
    <dbReference type="NCBI Taxonomy" id="2518993"/>
    <lineage>
        <taxon>Bacteria</taxon>
        <taxon>Pseudomonadati</taxon>
        <taxon>Pseudomonadota</taxon>
        <taxon>Gammaproteobacteria</taxon>
        <taxon>Cellvibrionales</taxon>
        <taxon>Halieaceae</taxon>
        <taxon>Candidatus Litorirhabdus</taxon>
    </lineage>
</organism>
<comment type="pathway">
    <text evidence="2">Cofactor biosynthesis; tetrahydrofolate biosynthesis; 7,8-dihydrofolate from 2-amino-4-hydroxy-6-hydroxymethyl-7,8-dihydropteridine diphosphate and 4-aminobenzoate: step 2/2.</text>
</comment>
<dbReference type="SUPFAM" id="SSF53244">
    <property type="entry name" value="MurD-like peptide ligases, peptide-binding domain"/>
    <property type="match status" value="1"/>
</dbReference>
<evidence type="ECO:0000259" key="22">
    <source>
        <dbReference type="Pfam" id="PF08245"/>
    </source>
</evidence>
<evidence type="ECO:0000256" key="16">
    <source>
        <dbReference type="ARBA" id="ARBA00032510"/>
    </source>
</evidence>
<comment type="catalytic activity">
    <reaction evidence="20">
        <text>7,8-dihydropteroate + L-glutamate + ATP = 7,8-dihydrofolate + ADP + phosphate + H(+)</text>
        <dbReference type="Rhea" id="RHEA:23584"/>
        <dbReference type="ChEBI" id="CHEBI:15378"/>
        <dbReference type="ChEBI" id="CHEBI:17839"/>
        <dbReference type="ChEBI" id="CHEBI:29985"/>
        <dbReference type="ChEBI" id="CHEBI:30616"/>
        <dbReference type="ChEBI" id="CHEBI:43474"/>
        <dbReference type="ChEBI" id="CHEBI:57451"/>
        <dbReference type="ChEBI" id="CHEBI:456216"/>
        <dbReference type="EC" id="6.3.2.12"/>
    </reaction>
</comment>
<evidence type="ECO:0000256" key="13">
    <source>
        <dbReference type="ARBA" id="ARBA00022909"/>
    </source>
</evidence>
<comment type="pathway">
    <text evidence="3">Cofactor biosynthesis; tetrahydrofolylpolyglutamate biosynthesis.</text>
</comment>
<evidence type="ECO:0000259" key="21">
    <source>
        <dbReference type="Pfam" id="PF02875"/>
    </source>
</evidence>
<evidence type="ECO:0000256" key="10">
    <source>
        <dbReference type="ARBA" id="ARBA00022741"/>
    </source>
</evidence>
<keyword evidence="9" id="KW-0479">Metal-binding</keyword>
<proteinExistence type="inferred from homology"/>
<dbReference type="InterPro" id="IPR018109">
    <property type="entry name" value="Folylpolyglutamate_synth_CS"/>
</dbReference>
<comment type="function">
    <text evidence="1">Functions in two distinct reactions of the de novo folate biosynthetic pathway. Catalyzes the addition of a glutamate residue to dihydropteroate (7,8-dihydropteroate or H2Pte) to form dihydrofolate (7,8-dihydrofolate monoglutamate or H2Pte-Glu). Also catalyzes successive additions of L-glutamate to tetrahydrofolate or 10-formyltetrahydrofolate or 5,10-methylenetetrahydrofolate, leading to folylpolyglutamate derivatives.</text>
</comment>
<evidence type="ECO:0000313" key="24">
    <source>
        <dbReference type="Proteomes" id="UP001143362"/>
    </source>
</evidence>
<evidence type="ECO:0000256" key="11">
    <source>
        <dbReference type="ARBA" id="ARBA00022840"/>
    </source>
</evidence>
<keyword evidence="24" id="KW-1185">Reference proteome</keyword>
<dbReference type="InterPro" id="IPR013221">
    <property type="entry name" value="Mur_ligase_cen"/>
</dbReference>
<comment type="caution">
    <text evidence="23">The sequence shown here is derived from an EMBL/GenBank/DDBJ whole genome shotgun (WGS) entry which is preliminary data.</text>
</comment>
<reference evidence="23" key="1">
    <citation type="submission" date="2019-02" db="EMBL/GenBank/DDBJ databases">
        <authorList>
            <person name="Li S.-H."/>
        </authorList>
    </citation>
    <scope>NUCLEOTIDE SEQUENCE</scope>
    <source>
        <strain evidence="23">IMCC14734</strain>
    </source>
</reference>
<evidence type="ECO:0000256" key="19">
    <source>
        <dbReference type="ARBA" id="ARBA00049035"/>
    </source>
</evidence>
<feature type="domain" description="Mur ligase C-terminal" evidence="21">
    <location>
        <begin position="265"/>
        <end position="388"/>
    </location>
</feature>
<dbReference type="EC" id="6.3.2.17" evidence="6"/>
<keyword evidence="11" id="KW-0067">ATP-binding</keyword>
<dbReference type="InterPro" id="IPR036615">
    <property type="entry name" value="Mur_ligase_C_dom_sf"/>
</dbReference>
<dbReference type="Proteomes" id="UP001143362">
    <property type="component" value="Unassembled WGS sequence"/>
</dbReference>
<dbReference type="NCBIfam" id="TIGR01499">
    <property type="entry name" value="folC"/>
    <property type="match status" value="1"/>
</dbReference>
<comment type="catalytic activity">
    <reaction evidence="17">
        <text>(6S)-5,6,7,8-tetrahydrofolyl-(gamma-L-Glu)(n) + L-glutamate + ATP = (6S)-5,6,7,8-tetrahydrofolyl-(gamma-L-Glu)(n+1) + ADP + phosphate + H(+)</text>
        <dbReference type="Rhea" id="RHEA:10580"/>
        <dbReference type="Rhea" id="RHEA-COMP:14738"/>
        <dbReference type="Rhea" id="RHEA-COMP:14740"/>
        <dbReference type="ChEBI" id="CHEBI:15378"/>
        <dbReference type="ChEBI" id="CHEBI:29985"/>
        <dbReference type="ChEBI" id="CHEBI:30616"/>
        <dbReference type="ChEBI" id="CHEBI:43474"/>
        <dbReference type="ChEBI" id="CHEBI:141005"/>
        <dbReference type="ChEBI" id="CHEBI:456216"/>
        <dbReference type="EC" id="6.3.2.17"/>
    </reaction>
</comment>
<evidence type="ECO:0000256" key="1">
    <source>
        <dbReference type="ARBA" id="ARBA00002714"/>
    </source>
</evidence>
<keyword evidence="8" id="KW-0436">Ligase</keyword>
<accession>A0ABT3TH59</accession>
<dbReference type="PANTHER" id="PTHR11136:SF0">
    <property type="entry name" value="DIHYDROFOLATE SYNTHETASE-RELATED"/>
    <property type="match status" value="1"/>
</dbReference>
<comment type="catalytic activity">
    <reaction evidence="18">
        <text>10-formyltetrahydrofolyl-(gamma-L-Glu)(n) + L-glutamate + ATP = 10-formyltetrahydrofolyl-(gamma-L-Glu)(n+1) + ADP + phosphate + H(+)</text>
        <dbReference type="Rhea" id="RHEA:51904"/>
        <dbReference type="Rhea" id="RHEA-COMP:13088"/>
        <dbReference type="Rhea" id="RHEA-COMP:14300"/>
        <dbReference type="ChEBI" id="CHEBI:15378"/>
        <dbReference type="ChEBI" id="CHEBI:29985"/>
        <dbReference type="ChEBI" id="CHEBI:30616"/>
        <dbReference type="ChEBI" id="CHEBI:43474"/>
        <dbReference type="ChEBI" id="CHEBI:134413"/>
        <dbReference type="ChEBI" id="CHEBI:456216"/>
        <dbReference type="EC" id="6.3.2.17"/>
    </reaction>
</comment>
<evidence type="ECO:0000256" key="14">
    <source>
        <dbReference type="ARBA" id="ARBA00030048"/>
    </source>
</evidence>
<dbReference type="InterPro" id="IPR036565">
    <property type="entry name" value="Mur-like_cat_sf"/>
</dbReference>
<dbReference type="SUPFAM" id="SSF53623">
    <property type="entry name" value="MurD-like peptide ligases, catalytic domain"/>
    <property type="match status" value="1"/>
</dbReference>
<dbReference type="EC" id="6.3.2.12" evidence="5"/>
<dbReference type="EMBL" id="SHNN01000002">
    <property type="protein sequence ID" value="MCX2981670.1"/>
    <property type="molecule type" value="Genomic_DNA"/>
</dbReference>
<evidence type="ECO:0000256" key="9">
    <source>
        <dbReference type="ARBA" id="ARBA00022723"/>
    </source>
</evidence>
<dbReference type="RefSeq" id="WP_279245668.1">
    <property type="nucleotide sequence ID" value="NZ_SHNN01000002.1"/>
</dbReference>
<evidence type="ECO:0000256" key="18">
    <source>
        <dbReference type="ARBA" id="ARBA00047808"/>
    </source>
</evidence>
<keyword evidence="12" id="KW-0460">Magnesium</keyword>
<dbReference type="PANTHER" id="PTHR11136">
    <property type="entry name" value="FOLYLPOLYGLUTAMATE SYNTHASE-RELATED"/>
    <property type="match status" value="1"/>
</dbReference>
<feature type="domain" description="Mur ligase central" evidence="22">
    <location>
        <begin position="47"/>
        <end position="214"/>
    </location>
</feature>
<evidence type="ECO:0000256" key="12">
    <source>
        <dbReference type="ARBA" id="ARBA00022842"/>
    </source>
</evidence>
<evidence type="ECO:0000256" key="2">
    <source>
        <dbReference type="ARBA" id="ARBA00004799"/>
    </source>
</evidence>
<evidence type="ECO:0000256" key="4">
    <source>
        <dbReference type="ARBA" id="ARBA00008276"/>
    </source>
</evidence>
<gene>
    <name evidence="23" type="ORF">EYC98_12445</name>
</gene>
<evidence type="ECO:0000256" key="15">
    <source>
        <dbReference type="ARBA" id="ARBA00030592"/>
    </source>
</evidence>
<dbReference type="PIRSF" id="PIRSF001563">
    <property type="entry name" value="Folylpolyglu_synth"/>
    <property type="match status" value="1"/>
</dbReference>